<dbReference type="Pfam" id="PF01541">
    <property type="entry name" value="GIY-YIG"/>
    <property type="match status" value="1"/>
</dbReference>
<evidence type="ECO:0000313" key="4">
    <source>
        <dbReference type="Proteomes" id="UP001560685"/>
    </source>
</evidence>
<proteinExistence type="inferred from homology"/>
<organism evidence="3 4">
    <name type="scientific">Hyphococcus lacteus</name>
    <dbReference type="NCBI Taxonomy" id="3143536"/>
    <lineage>
        <taxon>Bacteria</taxon>
        <taxon>Pseudomonadati</taxon>
        <taxon>Pseudomonadota</taxon>
        <taxon>Alphaproteobacteria</taxon>
        <taxon>Parvularculales</taxon>
        <taxon>Parvularculaceae</taxon>
        <taxon>Hyphococcus</taxon>
    </lineage>
</organism>
<dbReference type="InterPro" id="IPR050190">
    <property type="entry name" value="UPF0213_domain"/>
</dbReference>
<accession>A0ABV3Z0P9</accession>
<comment type="similarity">
    <text evidence="1">Belongs to the UPF0213 family.</text>
</comment>
<dbReference type="InterPro" id="IPR000305">
    <property type="entry name" value="GIY-YIG_endonuc"/>
</dbReference>
<dbReference type="RefSeq" id="WP_369312277.1">
    <property type="nucleotide sequence ID" value="NZ_JBEHZE010000001.1"/>
</dbReference>
<dbReference type="Proteomes" id="UP001560685">
    <property type="component" value="Unassembled WGS sequence"/>
</dbReference>
<protein>
    <submittedName>
        <fullName evidence="3">GIY-YIG nuclease family protein</fullName>
    </submittedName>
</protein>
<dbReference type="EMBL" id="JBEHZE010000001">
    <property type="protein sequence ID" value="MEX6632351.1"/>
    <property type="molecule type" value="Genomic_DNA"/>
</dbReference>
<gene>
    <name evidence="3" type="ORF">ABFZ84_02210</name>
</gene>
<evidence type="ECO:0000313" key="3">
    <source>
        <dbReference type="EMBL" id="MEX6632351.1"/>
    </source>
</evidence>
<comment type="caution">
    <text evidence="3">The sequence shown here is derived from an EMBL/GenBank/DDBJ whole genome shotgun (WGS) entry which is preliminary data.</text>
</comment>
<dbReference type="Gene3D" id="3.40.1440.10">
    <property type="entry name" value="GIY-YIG endonuclease"/>
    <property type="match status" value="1"/>
</dbReference>
<reference evidence="3 4" key="1">
    <citation type="submission" date="2024-05" db="EMBL/GenBank/DDBJ databases">
        <title>Three bacterial strains, DH-69, EH-24, and ECK-19 isolated from coastal sediments.</title>
        <authorList>
            <person name="Ye Y.-Q."/>
            <person name="Du Z.-J."/>
        </authorList>
    </citation>
    <scope>NUCLEOTIDE SEQUENCE [LARGE SCALE GENOMIC DNA]</scope>
    <source>
        <strain evidence="3 4">ECK-19</strain>
    </source>
</reference>
<keyword evidence="4" id="KW-1185">Reference proteome</keyword>
<dbReference type="InterPro" id="IPR035901">
    <property type="entry name" value="GIY-YIG_endonuc_sf"/>
</dbReference>
<evidence type="ECO:0000256" key="1">
    <source>
        <dbReference type="ARBA" id="ARBA00007435"/>
    </source>
</evidence>
<feature type="domain" description="GIY-YIG" evidence="2">
    <location>
        <begin position="2"/>
        <end position="78"/>
    </location>
</feature>
<dbReference type="CDD" id="cd10448">
    <property type="entry name" value="GIY-YIG_unchar_3"/>
    <property type="match status" value="1"/>
</dbReference>
<evidence type="ECO:0000259" key="2">
    <source>
        <dbReference type="PROSITE" id="PS50164"/>
    </source>
</evidence>
<dbReference type="PANTHER" id="PTHR34477">
    <property type="entry name" value="UPF0213 PROTEIN YHBQ"/>
    <property type="match status" value="1"/>
</dbReference>
<name>A0ABV3Z0P9_9PROT</name>
<dbReference type="PANTHER" id="PTHR34477:SF5">
    <property type="entry name" value="BSL5627 PROTEIN"/>
    <property type="match status" value="1"/>
</dbReference>
<dbReference type="SMART" id="SM00465">
    <property type="entry name" value="GIYc"/>
    <property type="match status" value="1"/>
</dbReference>
<sequence>MKQGWVYILASKRNGTLYIGVTSNLAERIYAHKKKVVKGFTEKYNVDRLVYYTPFERITDAITEEKRLKNWKRDWKIALIERDNPEWSDLYETL</sequence>
<dbReference type="PROSITE" id="PS50164">
    <property type="entry name" value="GIY_YIG"/>
    <property type="match status" value="1"/>
</dbReference>
<dbReference type="SUPFAM" id="SSF82771">
    <property type="entry name" value="GIY-YIG endonuclease"/>
    <property type="match status" value="1"/>
</dbReference>